<evidence type="ECO:0000256" key="3">
    <source>
        <dbReference type="PROSITE-ProRule" id="PRU00464"/>
    </source>
</evidence>
<dbReference type="Pfam" id="PF01230">
    <property type="entry name" value="HIT"/>
    <property type="match status" value="1"/>
</dbReference>
<evidence type="ECO:0000259" key="4">
    <source>
        <dbReference type="PROSITE" id="PS51084"/>
    </source>
</evidence>
<accession>A0A7S0BD98</accession>
<dbReference type="PANTHER" id="PTHR47670:SF1">
    <property type="entry name" value="ADENYLYLSULFATASE HINT3"/>
    <property type="match status" value="1"/>
</dbReference>
<protein>
    <recommendedName>
        <fullName evidence="4">HIT domain-containing protein</fullName>
    </recommendedName>
</protein>
<dbReference type="InterPro" id="IPR019808">
    <property type="entry name" value="Histidine_triad_CS"/>
</dbReference>
<evidence type="ECO:0000256" key="2">
    <source>
        <dbReference type="PIRSR" id="PIRSR601310-3"/>
    </source>
</evidence>
<dbReference type="SUPFAM" id="SSF54197">
    <property type="entry name" value="HIT-like"/>
    <property type="match status" value="1"/>
</dbReference>
<name>A0A7S0BD98_9RHOD</name>
<feature type="active site" description="Tele-AMP-histidine intermediate" evidence="1">
    <location>
        <position position="134"/>
    </location>
</feature>
<gene>
    <name evidence="5" type="ORF">RMAR0315_LOCUS783</name>
</gene>
<feature type="domain" description="HIT" evidence="4">
    <location>
        <begin position="40"/>
        <end position="147"/>
    </location>
</feature>
<organism evidence="5">
    <name type="scientific">Rhodosorus marinus</name>
    <dbReference type="NCBI Taxonomy" id="101924"/>
    <lineage>
        <taxon>Eukaryota</taxon>
        <taxon>Rhodophyta</taxon>
        <taxon>Stylonematophyceae</taxon>
        <taxon>Stylonematales</taxon>
        <taxon>Stylonemataceae</taxon>
        <taxon>Rhodosorus</taxon>
    </lineage>
</organism>
<dbReference type="CDD" id="cd01277">
    <property type="entry name" value="HINT_subgroup"/>
    <property type="match status" value="1"/>
</dbReference>
<dbReference type="GO" id="GO:0047627">
    <property type="term" value="F:adenylylsulfatase activity"/>
    <property type="evidence" value="ECO:0007669"/>
    <property type="project" value="TreeGrafter"/>
</dbReference>
<evidence type="ECO:0000313" key="5">
    <source>
        <dbReference type="EMBL" id="CAD8390808.1"/>
    </source>
</evidence>
<dbReference type="InterPro" id="IPR036265">
    <property type="entry name" value="HIT-like_sf"/>
</dbReference>
<dbReference type="PROSITE" id="PS00892">
    <property type="entry name" value="HIT_1"/>
    <property type="match status" value="1"/>
</dbReference>
<sequence length="188" mass="21137">MEPKDEIGFLVENDYVVGKAMDSSFLAKREEKACENLDCVFCRIVSGIDESAIVYSDDKVISILDKYPVAKGHCLVMLRRHRSTLNDMMPDEAKVLFEAVHLVARANIRAMKAEGFNIGMNNGKAAGQTVKHVHVHVIPRFENDIFWCTRRPQNIPSGSLKSAEELQVLAELIRGEVQRSRGIRLAKL</sequence>
<dbReference type="EMBL" id="HBEK01001370">
    <property type="protein sequence ID" value="CAD8390808.1"/>
    <property type="molecule type" value="Transcribed_RNA"/>
</dbReference>
<dbReference type="InterPro" id="IPR039384">
    <property type="entry name" value="HINT"/>
</dbReference>
<dbReference type="PANTHER" id="PTHR47670">
    <property type="entry name" value="ADENYLYLSULFATASE HINT3"/>
    <property type="match status" value="1"/>
</dbReference>
<dbReference type="GO" id="GO:0006790">
    <property type="term" value="P:sulfur compound metabolic process"/>
    <property type="evidence" value="ECO:0007669"/>
    <property type="project" value="TreeGrafter"/>
</dbReference>
<proteinExistence type="predicted"/>
<dbReference type="PRINTS" id="PR00332">
    <property type="entry name" value="HISTRIAD"/>
</dbReference>
<dbReference type="InterPro" id="IPR011146">
    <property type="entry name" value="HIT-like"/>
</dbReference>
<reference evidence="5" key="1">
    <citation type="submission" date="2021-01" db="EMBL/GenBank/DDBJ databases">
        <authorList>
            <person name="Corre E."/>
            <person name="Pelletier E."/>
            <person name="Niang G."/>
            <person name="Scheremetjew M."/>
            <person name="Finn R."/>
            <person name="Kale V."/>
            <person name="Holt S."/>
            <person name="Cochrane G."/>
            <person name="Meng A."/>
            <person name="Brown T."/>
            <person name="Cohen L."/>
        </authorList>
    </citation>
    <scope>NUCLEOTIDE SEQUENCE</scope>
    <source>
        <strain evidence="5">UTEX LB 2760</strain>
    </source>
</reference>
<dbReference type="InterPro" id="IPR001310">
    <property type="entry name" value="Histidine_triad_HIT"/>
</dbReference>
<dbReference type="AlphaFoldDB" id="A0A7S0BD98"/>
<dbReference type="Gene3D" id="3.30.428.10">
    <property type="entry name" value="HIT-like"/>
    <property type="match status" value="1"/>
</dbReference>
<evidence type="ECO:0000256" key="1">
    <source>
        <dbReference type="PIRSR" id="PIRSR601310-1"/>
    </source>
</evidence>
<feature type="short sequence motif" description="Histidine triad motif" evidence="2 3">
    <location>
        <begin position="132"/>
        <end position="136"/>
    </location>
</feature>
<dbReference type="GO" id="GO:0009150">
    <property type="term" value="P:purine ribonucleotide metabolic process"/>
    <property type="evidence" value="ECO:0007669"/>
    <property type="project" value="TreeGrafter"/>
</dbReference>
<dbReference type="PROSITE" id="PS51084">
    <property type="entry name" value="HIT_2"/>
    <property type="match status" value="1"/>
</dbReference>